<protein>
    <submittedName>
        <fullName evidence="4">AarF/ABC1/UbiB kinase family protein</fullName>
    </submittedName>
</protein>
<evidence type="ECO:0000259" key="3">
    <source>
        <dbReference type="Pfam" id="PF03109"/>
    </source>
</evidence>
<comment type="similarity">
    <text evidence="1">Belongs to the protein kinase superfamily. ADCK protein kinase family.</text>
</comment>
<dbReference type="InterPro" id="IPR004147">
    <property type="entry name" value="ABC1_dom"/>
</dbReference>
<dbReference type="InterPro" id="IPR011009">
    <property type="entry name" value="Kinase-like_dom_sf"/>
</dbReference>
<name>A0A848B9A3_9FIRM</name>
<dbReference type="AlphaFoldDB" id="A0A848B9A3"/>
<keyword evidence="4" id="KW-0418">Kinase</keyword>
<keyword evidence="2" id="KW-1133">Transmembrane helix</keyword>
<feature type="transmembrane region" description="Helical" evidence="2">
    <location>
        <begin position="511"/>
        <end position="531"/>
    </location>
</feature>
<keyword evidence="5" id="KW-1185">Reference proteome</keyword>
<evidence type="ECO:0000256" key="1">
    <source>
        <dbReference type="ARBA" id="ARBA00009670"/>
    </source>
</evidence>
<organism evidence="4 5">
    <name type="scientific">Selenomonas bovis</name>
    <dbReference type="NCBI Taxonomy" id="416586"/>
    <lineage>
        <taxon>Bacteria</taxon>
        <taxon>Bacillati</taxon>
        <taxon>Bacillota</taxon>
        <taxon>Negativicutes</taxon>
        <taxon>Selenomonadales</taxon>
        <taxon>Selenomonadaceae</taxon>
        <taxon>Selenomonas</taxon>
    </lineage>
</organism>
<proteinExistence type="inferred from homology"/>
<accession>A0A848B9A3</accession>
<evidence type="ECO:0000313" key="5">
    <source>
        <dbReference type="Proteomes" id="UP000543804"/>
    </source>
</evidence>
<dbReference type="RefSeq" id="WP_170077470.1">
    <property type="nucleotide sequence ID" value="NZ_JABAFA010000016.1"/>
</dbReference>
<feature type="transmembrane region" description="Helical" evidence="2">
    <location>
        <begin position="483"/>
        <end position="505"/>
    </location>
</feature>
<dbReference type="PANTHER" id="PTHR10566">
    <property type="entry name" value="CHAPERONE-ACTIVITY OF BC1 COMPLEX CABC1 -RELATED"/>
    <property type="match status" value="1"/>
</dbReference>
<reference evidence="4 5" key="1">
    <citation type="submission" date="2020-04" db="EMBL/GenBank/DDBJ databases">
        <authorList>
            <person name="Hitch T.C.A."/>
            <person name="Wylensek D."/>
            <person name="Clavel T."/>
        </authorList>
    </citation>
    <scope>NUCLEOTIDE SEQUENCE [LARGE SCALE GENOMIC DNA]</scope>
    <source>
        <strain evidence="4 5">PG-130-P53-12</strain>
    </source>
</reference>
<keyword evidence="2" id="KW-0812">Transmembrane</keyword>
<dbReference type="Pfam" id="PF03109">
    <property type="entry name" value="ABC1"/>
    <property type="match status" value="1"/>
</dbReference>
<dbReference type="Proteomes" id="UP000543804">
    <property type="component" value="Unassembled WGS sequence"/>
</dbReference>
<dbReference type="EMBL" id="JABAFA010000016">
    <property type="protein sequence ID" value="NMD99012.1"/>
    <property type="molecule type" value="Genomic_DNA"/>
</dbReference>
<dbReference type="PANTHER" id="PTHR10566:SF113">
    <property type="entry name" value="PROTEIN ACTIVITY OF BC1 COMPLEX KINASE 7, CHLOROPLASTIC"/>
    <property type="match status" value="1"/>
</dbReference>
<dbReference type="CDD" id="cd05121">
    <property type="entry name" value="ABC1_ADCK3-like"/>
    <property type="match status" value="1"/>
</dbReference>
<dbReference type="InterPro" id="IPR050154">
    <property type="entry name" value="UbiB_kinase"/>
</dbReference>
<gene>
    <name evidence="4" type="ORF">HF878_05895</name>
</gene>
<feature type="domain" description="ABC1 atypical kinase-like" evidence="3">
    <location>
        <begin position="79"/>
        <end position="321"/>
    </location>
</feature>
<keyword evidence="4" id="KW-0808">Transferase</keyword>
<dbReference type="SUPFAM" id="SSF56112">
    <property type="entry name" value="Protein kinase-like (PK-like)"/>
    <property type="match status" value="1"/>
</dbReference>
<keyword evidence="2" id="KW-0472">Membrane</keyword>
<comment type="caution">
    <text evidence="4">The sequence shown here is derived from an EMBL/GenBank/DDBJ whole genome shotgun (WGS) entry which is preliminary data.</text>
</comment>
<sequence length="537" mass="61316">MLGKIFPELNKERKKDIGSAVRLKEMVAVLRKYEVVRGMTPEKLRHILEDLGPTFVKLGQVMSMRPDFLPQEYCDELMKLQNGAKPLPFSTILEVIEQEYSRRWNKVFASIDEEVLGSASIAQVHRAVLTTGERVVVKVQRPGIYKVMSRDMVLLKRAARLVRVVSHSQDVIDFDMVLEEMWGIAKQEMDFLIEADHIEEFRHLNQDEAFVTCPNVYRNLTTQHILVMEYVDGVRIDDFDGLRARGVDITLLGRRLGENYVKQIIEDGYFHADPHPGNIWVRGGRIVWLDLGMMGRLSNRDRTAIRKAVIALANHDTFEMKTAVLALGVPRGHINHTALYQDIDALMAQYSTLDFRDLKMGVLTRQIMNILRVHHIACPQGLSMFARGLLTIEGVMRLVCPKVSFVEIFAKSLQLNFKKNFDWRDELSKAKRESYLLMRKSMALPEQISDILKMTMSGQTKVNLDLTGSEEPLRHVDKMVNRVIVAVLCAALLLGSSTICTTNMTPKIMEIPLLGFVGYLIAFVLSIRLIWDIHKGR</sequence>
<dbReference type="GO" id="GO:0016301">
    <property type="term" value="F:kinase activity"/>
    <property type="evidence" value="ECO:0007669"/>
    <property type="project" value="UniProtKB-KW"/>
</dbReference>
<evidence type="ECO:0000313" key="4">
    <source>
        <dbReference type="EMBL" id="NMD99012.1"/>
    </source>
</evidence>
<evidence type="ECO:0000256" key="2">
    <source>
        <dbReference type="SAM" id="Phobius"/>
    </source>
</evidence>